<feature type="compositionally biased region" description="Basic and acidic residues" evidence="1">
    <location>
        <begin position="152"/>
        <end position="162"/>
    </location>
</feature>
<evidence type="ECO:0000256" key="1">
    <source>
        <dbReference type="SAM" id="MobiDB-lite"/>
    </source>
</evidence>
<feature type="chain" id="PRO_5042540555" evidence="2">
    <location>
        <begin position="28"/>
        <end position="178"/>
    </location>
</feature>
<feature type="region of interest" description="Disordered" evidence="1">
    <location>
        <begin position="68"/>
        <end position="178"/>
    </location>
</feature>
<name>A0AAJ0FTB0_9PEZI</name>
<keyword evidence="4" id="KW-1185">Reference proteome</keyword>
<sequence>CLLVSRLPTVTSLLFTTLLLPLPPLLGEHTNLTTVGKSQFVTGKSSLPTKPSFPLPLHHLFNALHSPTTRKLSHHSQALPPLASSPTTRKLSHHSPSHHGQPAGPPRGPDRADLRFGETDLRGREPGHRGREPGPRGRGASLPPGALPQGDGGRDIADEGEHPGTAPQDPVRLAGCYQ</sequence>
<dbReference type="AlphaFoldDB" id="A0AAJ0FTB0"/>
<gene>
    <name evidence="3" type="ORF">QBC33DRAFT_172135</name>
</gene>
<dbReference type="GeneID" id="85305527"/>
<proteinExistence type="predicted"/>
<dbReference type="RefSeq" id="XP_060288188.1">
    <property type="nucleotide sequence ID" value="XM_060422340.1"/>
</dbReference>
<reference evidence="3" key="1">
    <citation type="submission" date="2023-06" db="EMBL/GenBank/DDBJ databases">
        <title>Genome-scale phylogeny and comparative genomics of the fungal order Sordariales.</title>
        <authorList>
            <consortium name="Lawrence Berkeley National Laboratory"/>
            <person name="Hensen N."/>
            <person name="Bonometti L."/>
            <person name="Westerberg I."/>
            <person name="Brannstrom I.O."/>
            <person name="Guillou S."/>
            <person name="Cros-Aarteil S."/>
            <person name="Calhoun S."/>
            <person name="Haridas S."/>
            <person name="Kuo A."/>
            <person name="Mondo S."/>
            <person name="Pangilinan J."/>
            <person name="Riley R."/>
            <person name="Labutti K."/>
            <person name="Andreopoulos B."/>
            <person name="Lipzen A."/>
            <person name="Chen C."/>
            <person name="Yanf M."/>
            <person name="Daum C."/>
            <person name="Ng V."/>
            <person name="Clum A."/>
            <person name="Steindorff A."/>
            <person name="Ohm R."/>
            <person name="Martin F."/>
            <person name="Silar P."/>
            <person name="Natvig D."/>
            <person name="Lalanne C."/>
            <person name="Gautier V."/>
            <person name="Ament-Velasquez S.L."/>
            <person name="Kruys A."/>
            <person name="Hutchinson M.I."/>
            <person name="Powell A.J."/>
            <person name="Barry K."/>
            <person name="Miller A.N."/>
            <person name="Grigoriev I.V."/>
            <person name="Debuchy R."/>
            <person name="Gladieux P."/>
            <person name="Thoren M.H."/>
            <person name="Johannesson H."/>
        </authorList>
    </citation>
    <scope>NUCLEOTIDE SEQUENCE</scope>
    <source>
        <strain evidence="3">8032-3</strain>
    </source>
</reference>
<evidence type="ECO:0000256" key="2">
    <source>
        <dbReference type="SAM" id="SignalP"/>
    </source>
</evidence>
<evidence type="ECO:0000313" key="3">
    <source>
        <dbReference type="EMBL" id="KAK1771975.1"/>
    </source>
</evidence>
<feature type="non-terminal residue" evidence="3">
    <location>
        <position position="1"/>
    </location>
</feature>
<comment type="caution">
    <text evidence="3">The sequence shown here is derived from an EMBL/GenBank/DDBJ whole genome shotgun (WGS) entry which is preliminary data.</text>
</comment>
<evidence type="ECO:0000313" key="4">
    <source>
        <dbReference type="Proteomes" id="UP001244011"/>
    </source>
</evidence>
<dbReference type="EMBL" id="MU838998">
    <property type="protein sequence ID" value="KAK1771975.1"/>
    <property type="molecule type" value="Genomic_DNA"/>
</dbReference>
<accession>A0AAJ0FTB0</accession>
<feature type="compositionally biased region" description="Basic and acidic residues" evidence="1">
    <location>
        <begin position="108"/>
        <end position="135"/>
    </location>
</feature>
<feature type="signal peptide" evidence="2">
    <location>
        <begin position="1"/>
        <end position="27"/>
    </location>
</feature>
<dbReference type="Proteomes" id="UP001244011">
    <property type="component" value="Unassembled WGS sequence"/>
</dbReference>
<keyword evidence="2" id="KW-0732">Signal</keyword>
<organism evidence="3 4">
    <name type="scientific">Phialemonium atrogriseum</name>
    <dbReference type="NCBI Taxonomy" id="1093897"/>
    <lineage>
        <taxon>Eukaryota</taxon>
        <taxon>Fungi</taxon>
        <taxon>Dikarya</taxon>
        <taxon>Ascomycota</taxon>
        <taxon>Pezizomycotina</taxon>
        <taxon>Sordariomycetes</taxon>
        <taxon>Sordariomycetidae</taxon>
        <taxon>Cephalothecales</taxon>
        <taxon>Cephalothecaceae</taxon>
        <taxon>Phialemonium</taxon>
    </lineage>
</organism>
<protein>
    <submittedName>
        <fullName evidence="3">Uncharacterized protein</fullName>
    </submittedName>
</protein>